<evidence type="ECO:0000313" key="3">
    <source>
        <dbReference type="Proteomes" id="UP000319817"/>
    </source>
</evidence>
<dbReference type="GO" id="GO:0016788">
    <property type="term" value="F:hydrolase activity, acting on ester bonds"/>
    <property type="evidence" value="ECO:0007669"/>
    <property type="project" value="UniProtKB-ARBA"/>
</dbReference>
<proteinExistence type="predicted"/>
<name>A0A517NY98_9BACT</name>
<dbReference type="EMBL" id="CP036526">
    <property type="protein sequence ID" value="QDT12107.1"/>
    <property type="molecule type" value="Genomic_DNA"/>
</dbReference>
<feature type="chain" id="PRO_5022092405" evidence="1">
    <location>
        <begin position="21"/>
        <end position="261"/>
    </location>
</feature>
<accession>A0A517NY98</accession>
<dbReference type="AlphaFoldDB" id="A0A517NY98"/>
<reference evidence="2 3" key="1">
    <citation type="submission" date="2019-02" db="EMBL/GenBank/DDBJ databases">
        <title>Deep-cultivation of Planctomycetes and their phenomic and genomic characterization uncovers novel biology.</title>
        <authorList>
            <person name="Wiegand S."/>
            <person name="Jogler M."/>
            <person name="Boedeker C."/>
            <person name="Pinto D."/>
            <person name="Vollmers J."/>
            <person name="Rivas-Marin E."/>
            <person name="Kohn T."/>
            <person name="Peeters S.H."/>
            <person name="Heuer A."/>
            <person name="Rast P."/>
            <person name="Oberbeckmann S."/>
            <person name="Bunk B."/>
            <person name="Jeske O."/>
            <person name="Meyerdierks A."/>
            <person name="Storesund J.E."/>
            <person name="Kallscheuer N."/>
            <person name="Luecker S."/>
            <person name="Lage O.M."/>
            <person name="Pohl T."/>
            <person name="Merkel B.J."/>
            <person name="Hornburger P."/>
            <person name="Mueller R.-W."/>
            <person name="Bruemmer F."/>
            <person name="Labrenz M."/>
            <person name="Spormann A.M."/>
            <person name="Op den Camp H."/>
            <person name="Overmann J."/>
            <person name="Amann R."/>
            <person name="Jetten M.S.M."/>
            <person name="Mascher T."/>
            <person name="Medema M.H."/>
            <person name="Devos D.P."/>
            <person name="Kaster A.-K."/>
            <person name="Ovreas L."/>
            <person name="Rohde M."/>
            <person name="Galperin M.Y."/>
            <person name="Jogler C."/>
        </authorList>
    </citation>
    <scope>NUCLEOTIDE SEQUENCE [LARGE SCALE GENOMIC DNA]</scope>
    <source>
        <strain evidence="2 3">K23_9</strain>
    </source>
</reference>
<protein>
    <submittedName>
        <fullName evidence="2">Uncharacterized protein</fullName>
    </submittedName>
</protein>
<evidence type="ECO:0000313" key="2">
    <source>
        <dbReference type="EMBL" id="QDT12107.1"/>
    </source>
</evidence>
<keyword evidence="1" id="KW-0732">Signal</keyword>
<feature type="signal peptide" evidence="1">
    <location>
        <begin position="1"/>
        <end position="20"/>
    </location>
</feature>
<sequence precursor="true">MMRAYSVVLIGCTIACATFAEEVTSVVPQETPPSVYLIGNSLTWDTVPSKLDGDVKWHVDCGKSLLFVRDHPEKPCVASSTLWPQTLKEQQFDFVSFQPHYGTTVEQDVEVISGWITLQSKAIVVIHTGWPRQATLGEERTSTDISQSLFHGDAYFDELFQRLREKHPLREFRMTGAMNLLHAIADDIEKGVAPIDSISELYRDKIHMTLTAGRYLMHNAMRRSLGQSRSVAGFEKVPVDLRQYLNAKLDQLESGAIRENK</sequence>
<evidence type="ECO:0000256" key="1">
    <source>
        <dbReference type="SAM" id="SignalP"/>
    </source>
</evidence>
<dbReference type="Gene3D" id="3.40.50.1110">
    <property type="entry name" value="SGNH hydrolase"/>
    <property type="match status" value="1"/>
</dbReference>
<organism evidence="2 3">
    <name type="scientific">Stieleria marina</name>
    <dbReference type="NCBI Taxonomy" id="1930275"/>
    <lineage>
        <taxon>Bacteria</taxon>
        <taxon>Pseudomonadati</taxon>
        <taxon>Planctomycetota</taxon>
        <taxon>Planctomycetia</taxon>
        <taxon>Pirellulales</taxon>
        <taxon>Pirellulaceae</taxon>
        <taxon>Stieleria</taxon>
    </lineage>
</organism>
<dbReference type="Proteomes" id="UP000319817">
    <property type="component" value="Chromosome"/>
</dbReference>
<dbReference type="InterPro" id="IPR036514">
    <property type="entry name" value="SGNH_hydro_sf"/>
</dbReference>
<keyword evidence="3" id="KW-1185">Reference proteome</keyword>
<gene>
    <name evidence="2" type="ORF">K239x_41150</name>
</gene>